<evidence type="ECO:0000313" key="2">
    <source>
        <dbReference type="EMBL" id="CAA9225000.1"/>
    </source>
</evidence>
<protein>
    <submittedName>
        <fullName evidence="2">Uncharacterized protein</fullName>
    </submittedName>
</protein>
<accession>A0A6J4HHS5</accession>
<proteinExistence type="predicted"/>
<keyword evidence="1" id="KW-0472">Membrane</keyword>
<dbReference type="AlphaFoldDB" id="A0A6J4HHS5"/>
<name>A0A6J4HHS5_9PROT</name>
<feature type="transmembrane region" description="Helical" evidence="1">
    <location>
        <begin position="67"/>
        <end position="84"/>
    </location>
</feature>
<sequence length="90" mass="9686">MLRLIAVGLLIVGLALGLLTGWGVPLGETLFRYDPALLNTAQAGIQRYASPALWDDGVLPLLERPSWVLPAGSGALLLMLRGLLLSPRRR</sequence>
<organism evidence="2">
    <name type="scientific">uncultured Acetobacteraceae bacterium</name>
    <dbReference type="NCBI Taxonomy" id="169975"/>
    <lineage>
        <taxon>Bacteria</taxon>
        <taxon>Pseudomonadati</taxon>
        <taxon>Pseudomonadota</taxon>
        <taxon>Alphaproteobacteria</taxon>
        <taxon>Acetobacterales</taxon>
        <taxon>Acetobacteraceae</taxon>
        <taxon>environmental samples</taxon>
    </lineage>
</organism>
<dbReference type="EMBL" id="CADCTG010000092">
    <property type="protein sequence ID" value="CAA9225000.1"/>
    <property type="molecule type" value="Genomic_DNA"/>
</dbReference>
<reference evidence="2" key="1">
    <citation type="submission" date="2020-02" db="EMBL/GenBank/DDBJ databases">
        <authorList>
            <person name="Meier V. D."/>
        </authorList>
    </citation>
    <scope>NUCLEOTIDE SEQUENCE</scope>
    <source>
        <strain evidence="2">AVDCRST_MAG08</strain>
    </source>
</reference>
<keyword evidence="1" id="KW-0812">Transmembrane</keyword>
<evidence type="ECO:0000256" key="1">
    <source>
        <dbReference type="SAM" id="Phobius"/>
    </source>
</evidence>
<gene>
    <name evidence="2" type="ORF">AVDCRST_MAG08-875</name>
</gene>
<keyword evidence="1" id="KW-1133">Transmembrane helix</keyword>